<protein>
    <submittedName>
        <fullName evidence="1">Uncharacterized protein</fullName>
    </submittedName>
</protein>
<proteinExistence type="predicted"/>
<geneLocation type="mitochondrion" evidence="1"/>
<evidence type="ECO:0000313" key="1">
    <source>
        <dbReference type="EMBL" id="KUM47188.1"/>
    </source>
</evidence>
<reference evidence="1" key="1">
    <citation type="journal article" date="2015" name="Genome Biol. Evol.">
        <title>Organellar Genomes of White Spruce (Picea glauca): Assembly and Annotation.</title>
        <authorList>
            <person name="Jackman S.D."/>
            <person name="Warren R.L."/>
            <person name="Gibb E.A."/>
            <person name="Vandervalk B.P."/>
            <person name="Mohamadi H."/>
            <person name="Chu J."/>
            <person name="Raymond A."/>
            <person name="Pleasance S."/>
            <person name="Coope R."/>
            <person name="Wildung M.R."/>
            <person name="Ritland C.E."/>
            <person name="Bousquet J."/>
            <person name="Jones S.J."/>
            <person name="Bohlmann J."/>
            <person name="Birol I."/>
        </authorList>
    </citation>
    <scope>NUCLEOTIDE SEQUENCE [LARGE SCALE GENOMIC DNA]</scope>
    <source>
        <tissue evidence="1">Flushing bud</tissue>
    </source>
</reference>
<comment type="caution">
    <text evidence="1">The sequence shown here is derived from an EMBL/GenBank/DDBJ whole genome shotgun (WGS) entry which is preliminary data.</text>
</comment>
<name>A0A101LXV4_PICGL</name>
<accession>A0A101LXV4</accession>
<dbReference type="EMBL" id="LKAM01000008">
    <property type="protein sequence ID" value="KUM47188.1"/>
    <property type="molecule type" value="Genomic_DNA"/>
</dbReference>
<sequence length="84" mass="9481">MRATLNMQIARLSVTLRNILAGNRKTEEKTQIADLERAKGKSLGLEVKKQFTHLEGLLARGQSFFLACIKRKQKTHTTAAFKQP</sequence>
<organism evidence="1">
    <name type="scientific">Picea glauca</name>
    <name type="common">White spruce</name>
    <name type="synonym">Pinus glauca</name>
    <dbReference type="NCBI Taxonomy" id="3330"/>
    <lineage>
        <taxon>Eukaryota</taxon>
        <taxon>Viridiplantae</taxon>
        <taxon>Streptophyta</taxon>
        <taxon>Embryophyta</taxon>
        <taxon>Tracheophyta</taxon>
        <taxon>Spermatophyta</taxon>
        <taxon>Pinopsida</taxon>
        <taxon>Pinidae</taxon>
        <taxon>Conifers I</taxon>
        <taxon>Pinales</taxon>
        <taxon>Pinaceae</taxon>
        <taxon>Picea</taxon>
    </lineage>
</organism>
<gene>
    <name evidence="1" type="ORF">ABT39_MTgene6194</name>
</gene>
<keyword evidence="1" id="KW-0496">Mitochondrion</keyword>
<dbReference type="AlphaFoldDB" id="A0A101LXV4"/>